<dbReference type="EMBL" id="NBXA01000022">
    <property type="protein sequence ID" value="RFA11992.1"/>
    <property type="molecule type" value="Genomic_DNA"/>
</dbReference>
<dbReference type="SUPFAM" id="SSF52980">
    <property type="entry name" value="Restriction endonuclease-like"/>
    <property type="match status" value="1"/>
</dbReference>
<evidence type="ECO:0008006" key="3">
    <source>
        <dbReference type="Google" id="ProtNLM"/>
    </source>
</evidence>
<sequence length="190" mass="21352">MSAWIQLGSVAGLDELIAMGDAAVFRPRYPKRGDARPFADLDGLRVRVNEFRGRGKRRLAAALDLVREGVESPMETALRLLLIRDGLPEPEVNVDIRTPSGGFAGRADLYYPEFRLIVEYDGEQHRFNREIYAEDQRRIARLIEAGETVQRVRIEGLRSEAPVTLCDVRTALTAAGWRPPNPHRLGSSCR</sequence>
<comment type="caution">
    <text evidence="1">The sequence shown here is derived from an EMBL/GenBank/DDBJ whole genome shotgun (WGS) entry which is preliminary data.</text>
</comment>
<reference evidence="1 2" key="1">
    <citation type="submission" date="2017-04" db="EMBL/GenBank/DDBJ databases">
        <title>Comparative genome analysis of Subtercola boreus.</title>
        <authorList>
            <person name="Cho Y.-J."/>
            <person name="Cho A."/>
            <person name="Kim O.-S."/>
            <person name="Lee J.-I."/>
        </authorList>
    </citation>
    <scope>NUCLEOTIDE SEQUENCE [LARGE SCALE GENOMIC DNA]</scope>
    <source>
        <strain evidence="1 2">P27444</strain>
    </source>
</reference>
<dbReference type="AlphaFoldDB" id="A0A3E0VPT4"/>
<dbReference type="InterPro" id="IPR011335">
    <property type="entry name" value="Restrct_endonuc-II-like"/>
</dbReference>
<evidence type="ECO:0000313" key="2">
    <source>
        <dbReference type="Proteomes" id="UP000256709"/>
    </source>
</evidence>
<protein>
    <recommendedName>
        <fullName evidence="3">DUF559 domain-containing protein</fullName>
    </recommendedName>
</protein>
<gene>
    <name evidence="1" type="ORF">B7R21_11710</name>
</gene>
<organism evidence="1 2">
    <name type="scientific">Subtercola boreus</name>
    <dbReference type="NCBI Taxonomy" id="120213"/>
    <lineage>
        <taxon>Bacteria</taxon>
        <taxon>Bacillati</taxon>
        <taxon>Actinomycetota</taxon>
        <taxon>Actinomycetes</taxon>
        <taxon>Micrococcales</taxon>
        <taxon>Microbacteriaceae</taxon>
        <taxon>Subtercola</taxon>
    </lineage>
</organism>
<dbReference type="Proteomes" id="UP000256709">
    <property type="component" value="Unassembled WGS sequence"/>
</dbReference>
<dbReference type="Gene3D" id="3.40.960.10">
    <property type="entry name" value="VSR Endonuclease"/>
    <property type="match status" value="1"/>
</dbReference>
<name>A0A3E0VPT4_9MICO</name>
<evidence type="ECO:0000313" key="1">
    <source>
        <dbReference type="EMBL" id="RFA11992.1"/>
    </source>
</evidence>
<proteinExistence type="predicted"/>
<accession>A0A3E0VPT4</accession>